<evidence type="ECO:0000256" key="6">
    <source>
        <dbReference type="ARBA" id="ARBA00023170"/>
    </source>
</evidence>
<dbReference type="InterPro" id="IPR036116">
    <property type="entry name" value="FN3_sf"/>
</dbReference>
<keyword evidence="7" id="KW-0325">Glycoprotein</keyword>
<keyword evidence="5" id="KW-0472">Membrane</keyword>
<dbReference type="InterPro" id="IPR015319">
    <property type="entry name" value="IL-4_rcpt-alpha_N"/>
</dbReference>
<keyword evidence="10" id="KW-1185">Reference proteome</keyword>
<gene>
    <name evidence="9" type="ORF">HHUSO_G16104</name>
</gene>
<dbReference type="SMART" id="SM00060">
    <property type="entry name" value="FN3"/>
    <property type="match status" value="2"/>
</dbReference>
<dbReference type="PANTHER" id="PTHR23037:SF42">
    <property type="entry name" value="CYTOKINE RECEPTOR COMMON SUBUNIT GAMMA ISOFORM X1-RELATED"/>
    <property type="match status" value="1"/>
</dbReference>
<dbReference type="Pfam" id="PF00041">
    <property type="entry name" value="fn3"/>
    <property type="match status" value="1"/>
</dbReference>
<dbReference type="InterPro" id="IPR003961">
    <property type="entry name" value="FN3_dom"/>
</dbReference>
<dbReference type="Gene3D" id="2.60.40.10">
    <property type="entry name" value="Immunoglobulins"/>
    <property type="match status" value="4"/>
</dbReference>
<accession>A0ABR0ZAH6</accession>
<comment type="caution">
    <text evidence="9">The sequence shown here is derived from an EMBL/GenBank/DDBJ whole genome shotgun (WGS) entry which is preliminary data.</text>
</comment>
<dbReference type="EMBL" id="JAHFZB010000014">
    <property type="protein sequence ID" value="KAK6481636.1"/>
    <property type="molecule type" value="Genomic_DNA"/>
</dbReference>
<comment type="subcellular location">
    <subcellularLocation>
        <location evidence="1">Membrane</location>
        <topology evidence="1">Single-pass type I membrane protein</topology>
    </subcellularLocation>
</comment>
<evidence type="ECO:0000256" key="3">
    <source>
        <dbReference type="ARBA" id="ARBA00022729"/>
    </source>
</evidence>
<organism evidence="9 10">
    <name type="scientific">Huso huso</name>
    <name type="common">Beluga</name>
    <name type="synonym">Acipenser huso</name>
    <dbReference type="NCBI Taxonomy" id="61971"/>
    <lineage>
        <taxon>Eukaryota</taxon>
        <taxon>Metazoa</taxon>
        <taxon>Chordata</taxon>
        <taxon>Craniata</taxon>
        <taxon>Vertebrata</taxon>
        <taxon>Euteleostomi</taxon>
        <taxon>Actinopterygii</taxon>
        <taxon>Chondrostei</taxon>
        <taxon>Acipenseriformes</taxon>
        <taxon>Acipenseridae</taxon>
        <taxon>Huso</taxon>
    </lineage>
</organism>
<keyword evidence="3" id="KW-0732">Signal</keyword>
<feature type="domain" description="Fibronectin type-III" evidence="8">
    <location>
        <begin position="332"/>
        <end position="428"/>
    </location>
</feature>
<evidence type="ECO:0000256" key="5">
    <source>
        <dbReference type="ARBA" id="ARBA00023136"/>
    </source>
</evidence>
<keyword evidence="2" id="KW-0812">Transmembrane</keyword>
<evidence type="ECO:0000259" key="8">
    <source>
        <dbReference type="PROSITE" id="PS50853"/>
    </source>
</evidence>
<proteinExistence type="predicted"/>
<feature type="domain" description="Fibronectin type-III" evidence="8">
    <location>
        <begin position="130"/>
        <end position="228"/>
    </location>
</feature>
<dbReference type="InterPro" id="IPR013783">
    <property type="entry name" value="Ig-like_fold"/>
</dbReference>
<evidence type="ECO:0000256" key="2">
    <source>
        <dbReference type="ARBA" id="ARBA00022692"/>
    </source>
</evidence>
<dbReference type="CDD" id="cd00063">
    <property type="entry name" value="FN3"/>
    <property type="match status" value="2"/>
</dbReference>
<sequence>MDSITVVLLLQLAYRIDKAYAGIDLQPQSLQCTNDYLREMVCTWDAGVKVNCNTNYTLHYQKTAGSKKGACFPHNFRVDPERGGLSAYCFCRFAVPGFDSTDEYEVEICSDGRAVLNSTIRVDETIKTAAPHILSVEEDEDKKVTLLWNSRYSKNESLQELLMFQVMYRKRDSLTEESETIEEPGAVKYKIPWLSLETRNQYIFRVRAKLEVFNATWSDWSPDVIKPKGNLICYNDYIDEMVCVWNASVQINCSGEYTLSFTRLRLPFKNDSCVLRNIGAGPNYLSTHCECKMPKLADEFVISDMYIVEVWHRENAILLSHVFPCETIKPRAPHNLSVSLSENNNFNLTWKRNSNKPFYEKLDFQVSLRKKEEPDEKAQLRNVSGVSLEIIRSSLVPGRSYVVKVRSFSKEYHSQYSDWSPEVEWQNYHMAALDSVNIAIPIVCVSVLVVIVSCYYCTRIAKVKLCDKIPNPAKSILTFHSEKSQLLFPASACQETISSLEIEGKPIVKPWVQSLNPNLCEKSAPDFHGFDDYDQTSIFIKQTAGEQHQAVETAPEYQGCPFSCDSDGYYPSSINTYTLTLNRSDEGQPLGFELMQGFQAGAAGSNVKIDTHVGYTSIDNCASMESKSNPADLGIEEQDSPSAGLTVHGRRESHVKDWRGSEESFNSSKSRYKHTSYSWVSVKQEIASHKASSPGLVLNVIPHECPHLNRTRLKSNVSVICCDLSYRTLESLVHEPAPDQSADNATVQQLPNHKSHLTSLVPPAFHTAPVKDSVQLSAPAVMNIYEYQPFESCVARPLANQNSRQPASVSRLGDGLSVTYSGPLNKEAWEPVNGRLPSPGTVEVIDGYQSYDALAGIIQSAFSRTPAAEHRQIKNSTDHGSSADRRVCCDQAYKSVQSLLEMTARELPFIKTMEQAGNGEDKEVDSYPILDFTASNSCVSEYQTVRSTVAEGDAIQAPSDPGNPSRPCTRETQETLSENLISTCPSSFLQGLRHDATHRAFHKTVSHASHLPCAHEYHSVTNPAKNTAEEHDG</sequence>
<dbReference type="Proteomes" id="UP001369086">
    <property type="component" value="Unassembled WGS sequence"/>
</dbReference>
<evidence type="ECO:0000256" key="4">
    <source>
        <dbReference type="ARBA" id="ARBA00022989"/>
    </source>
</evidence>
<evidence type="ECO:0000256" key="7">
    <source>
        <dbReference type="ARBA" id="ARBA00023180"/>
    </source>
</evidence>
<dbReference type="PROSITE" id="PS50853">
    <property type="entry name" value="FN3"/>
    <property type="match status" value="2"/>
</dbReference>
<keyword evidence="4" id="KW-1133">Transmembrane helix</keyword>
<dbReference type="SUPFAM" id="SSF49265">
    <property type="entry name" value="Fibronectin type III"/>
    <property type="match status" value="4"/>
</dbReference>
<protein>
    <recommendedName>
        <fullName evidence="8">Fibronectin type-III domain-containing protein</fullName>
    </recommendedName>
</protein>
<keyword evidence="6" id="KW-0675">Receptor</keyword>
<dbReference type="Pfam" id="PF09238">
    <property type="entry name" value="IL4Ra_N"/>
    <property type="match status" value="2"/>
</dbReference>
<evidence type="ECO:0000313" key="9">
    <source>
        <dbReference type="EMBL" id="KAK6481636.1"/>
    </source>
</evidence>
<name>A0ABR0ZAH6_HUSHU</name>
<evidence type="ECO:0000313" key="10">
    <source>
        <dbReference type="Proteomes" id="UP001369086"/>
    </source>
</evidence>
<evidence type="ECO:0000256" key="1">
    <source>
        <dbReference type="ARBA" id="ARBA00004479"/>
    </source>
</evidence>
<reference evidence="9 10" key="1">
    <citation type="submission" date="2021-05" db="EMBL/GenBank/DDBJ databases">
        <authorList>
            <person name="Zahm M."/>
            <person name="Klopp C."/>
            <person name="Cabau C."/>
            <person name="Kuhl H."/>
            <person name="Suciu R."/>
            <person name="Ciorpac M."/>
            <person name="Holostenco D."/>
            <person name="Gessner J."/>
            <person name="Wuertz S."/>
            <person name="Hohne C."/>
            <person name="Stock M."/>
            <person name="Gislard M."/>
            <person name="Lluch J."/>
            <person name="Milhes M."/>
            <person name="Lampietro C."/>
            <person name="Lopez Roques C."/>
            <person name="Donnadieu C."/>
            <person name="Du K."/>
            <person name="Schartl M."/>
            <person name="Guiguen Y."/>
        </authorList>
    </citation>
    <scope>NUCLEOTIDE SEQUENCE [LARGE SCALE GENOMIC DNA]</scope>
    <source>
        <strain evidence="9">Hh-F2</strain>
        <tissue evidence="9">Blood</tissue>
    </source>
</reference>
<dbReference type="PANTHER" id="PTHR23037">
    <property type="entry name" value="CYTOKINE RECEPTOR"/>
    <property type="match status" value="1"/>
</dbReference>